<dbReference type="AlphaFoldDB" id="B8ESR7"/>
<feature type="transmembrane region" description="Helical" evidence="4">
    <location>
        <begin position="354"/>
        <end position="374"/>
    </location>
</feature>
<evidence type="ECO:0000256" key="3">
    <source>
        <dbReference type="ARBA" id="ARBA00023136"/>
    </source>
</evidence>
<feature type="transmembrane region" description="Helical" evidence="4">
    <location>
        <begin position="63"/>
        <end position="86"/>
    </location>
</feature>
<reference evidence="7 8" key="1">
    <citation type="journal article" date="2010" name="J. Bacteriol.">
        <title>Complete genome sequence of the aerobic facultative methanotroph Methylocella silvestris BL2.</title>
        <authorList>
            <person name="Chen Y."/>
            <person name="Crombie A."/>
            <person name="Rahman M.T."/>
            <person name="Dedysh S.N."/>
            <person name="Liesack W."/>
            <person name="Stott M.B."/>
            <person name="Alam M."/>
            <person name="Theisen A.R."/>
            <person name="Murrell J.C."/>
            <person name="Dunfield P.F."/>
        </authorList>
    </citation>
    <scope>NUCLEOTIDE SEQUENCE [LARGE SCALE GENOMIC DNA]</scope>
    <source>
        <strain evidence="8">DSM 15510 / CIP 108128 / LMG 27833 / NCIMB 13906 / BL2</strain>
    </source>
</reference>
<organism evidence="7 8">
    <name type="scientific">Methylocella silvestris (strain DSM 15510 / CIP 108128 / LMG 27833 / NCIMB 13906 / BL2)</name>
    <dbReference type="NCBI Taxonomy" id="395965"/>
    <lineage>
        <taxon>Bacteria</taxon>
        <taxon>Pseudomonadati</taxon>
        <taxon>Pseudomonadota</taxon>
        <taxon>Alphaproteobacteria</taxon>
        <taxon>Hyphomicrobiales</taxon>
        <taxon>Beijerinckiaceae</taxon>
        <taxon>Methylocella</taxon>
    </lineage>
</organism>
<dbReference type="Pfam" id="PF07690">
    <property type="entry name" value="MFS_1"/>
    <property type="match status" value="1"/>
</dbReference>
<gene>
    <name evidence="7" type="ordered locus">Msil_1438</name>
</gene>
<feature type="chain" id="PRO_5002871675" evidence="5">
    <location>
        <begin position="21"/>
        <end position="447"/>
    </location>
</feature>
<proteinExistence type="predicted"/>
<dbReference type="PANTHER" id="PTHR42910">
    <property type="entry name" value="TRANSPORTER SCO4007-RELATED"/>
    <property type="match status" value="1"/>
</dbReference>
<dbReference type="PROSITE" id="PS50850">
    <property type="entry name" value="MFS"/>
    <property type="match status" value="1"/>
</dbReference>
<feature type="transmembrane region" description="Helical" evidence="4">
    <location>
        <begin position="394"/>
        <end position="414"/>
    </location>
</feature>
<keyword evidence="8" id="KW-1185">Reference proteome</keyword>
<evidence type="ECO:0000256" key="5">
    <source>
        <dbReference type="SAM" id="SignalP"/>
    </source>
</evidence>
<dbReference type="RefSeq" id="WP_012590472.1">
    <property type="nucleotide sequence ID" value="NC_011666.1"/>
</dbReference>
<feature type="transmembrane region" description="Helical" evidence="4">
    <location>
        <begin position="129"/>
        <end position="147"/>
    </location>
</feature>
<feature type="transmembrane region" description="Helical" evidence="4">
    <location>
        <begin position="329"/>
        <end position="348"/>
    </location>
</feature>
<dbReference type="CDD" id="cd17324">
    <property type="entry name" value="MFS_NepI_like"/>
    <property type="match status" value="1"/>
</dbReference>
<evidence type="ECO:0000256" key="1">
    <source>
        <dbReference type="ARBA" id="ARBA00022692"/>
    </source>
</evidence>
<feature type="domain" description="Major facilitator superfamily (MFS) profile" evidence="6">
    <location>
        <begin position="63"/>
        <end position="444"/>
    </location>
</feature>
<evidence type="ECO:0000259" key="6">
    <source>
        <dbReference type="PROSITE" id="PS50850"/>
    </source>
</evidence>
<dbReference type="SUPFAM" id="SSF103473">
    <property type="entry name" value="MFS general substrate transporter"/>
    <property type="match status" value="1"/>
</dbReference>
<feature type="transmembrane region" description="Helical" evidence="4">
    <location>
        <begin position="98"/>
        <end position="117"/>
    </location>
</feature>
<dbReference type="Proteomes" id="UP000002257">
    <property type="component" value="Chromosome"/>
</dbReference>
<protein>
    <submittedName>
        <fullName evidence="7">Major facilitator superfamily MFS_1</fullName>
    </submittedName>
</protein>
<feature type="transmembrane region" description="Helical" evidence="4">
    <location>
        <begin position="216"/>
        <end position="233"/>
    </location>
</feature>
<evidence type="ECO:0000256" key="4">
    <source>
        <dbReference type="SAM" id="Phobius"/>
    </source>
</evidence>
<evidence type="ECO:0000313" key="8">
    <source>
        <dbReference type="Proteomes" id="UP000002257"/>
    </source>
</evidence>
<dbReference type="KEGG" id="msl:Msil_1438"/>
<dbReference type="GO" id="GO:0022857">
    <property type="term" value="F:transmembrane transporter activity"/>
    <property type="evidence" value="ECO:0007669"/>
    <property type="project" value="InterPro"/>
</dbReference>
<feature type="transmembrane region" description="Helical" evidence="4">
    <location>
        <begin position="186"/>
        <end position="204"/>
    </location>
</feature>
<evidence type="ECO:0000256" key="2">
    <source>
        <dbReference type="ARBA" id="ARBA00022989"/>
    </source>
</evidence>
<name>B8ESR7_METSB</name>
<keyword evidence="5" id="KW-0732">Signal</keyword>
<evidence type="ECO:0000313" key="7">
    <source>
        <dbReference type="EMBL" id="ACK50402.1"/>
    </source>
</evidence>
<dbReference type="HOGENOM" id="CLU_001265_23_0_5"/>
<dbReference type="EMBL" id="CP001280">
    <property type="protein sequence ID" value="ACK50402.1"/>
    <property type="molecule type" value="Genomic_DNA"/>
</dbReference>
<sequence>MLWSVTLSAGALCSSFNVHAIVGRGAKTAVAALRQVGLKPRNVLSAPRLRRAPPKPSRVTRRLTLFLAAACGLIVANLYYAQPIAANIGADLRMSESAVGLLVTFTQIGYGLGLVLIVPLGDVFENRRLIAFCLAGSVVALTGFALAPTAAAGLSAALLLGLACVSAQIIVPYAAQLASEDTRGRVVGDVMSGLLAGIMLARPVSSFLTHWLNWRAIFFLSAALMAGLSFATLKGLPSFRPTASLSYFGILRSLFGLLRDTPLLRQRIAYQAPLFAAFSVFWTASPLLLLSPAFNLTQQGVALFALLGAGGAIMAPIAGRAADRGGVRLMTGAAIGAVLLSFGVAWAGGAFRSLPLLAAAALILDMGVAANLILSQRALFALGDQARGRLNGLFIAAFFLGGAAGSALSSVAFARGGWPLASAAGGGFALLAFCFWLTDIFTRKRET</sequence>
<feature type="transmembrane region" description="Helical" evidence="4">
    <location>
        <begin position="420"/>
        <end position="441"/>
    </location>
</feature>
<feature type="signal peptide" evidence="5">
    <location>
        <begin position="1"/>
        <end position="20"/>
    </location>
</feature>
<feature type="transmembrane region" description="Helical" evidence="4">
    <location>
        <begin position="296"/>
        <end position="317"/>
    </location>
</feature>
<dbReference type="InterPro" id="IPR020846">
    <property type="entry name" value="MFS_dom"/>
</dbReference>
<keyword evidence="1 4" id="KW-0812">Transmembrane</keyword>
<feature type="transmembrane region" description="Helical" evidence="4">
    <location>
        <begin position="154"/>
        <end position="174"/>
    </location>
</feature>
<dbReference type="eggNOG" id="COG2814">
    <property type="taxonomic scope" value="Bacteria"/>
</dbReference>
<dbReference type="InterPro" id="IPR011701">
    <property type="entry name" value="MFS"/>
</dbReference>
<dbReference type="Gene3D" id="1.20.1250.20">
    <property type="entry name" value="MFS general substrate transporter like domains"/>
    <property type="match status" value="1"/>
</dbReference>
<dbReference type="InterPro" id="IPR036259">
    <property type="entry name" value="MFS_trans_sf"/>
</dbReference>
<keyword evidence="2 4" id="KW-1133">Transmembrane helix</keyword>
<accession>B8ESR7</accession>
<dbReference type="PANTHER" id="PTHR42910:SF1">
    <property type="entry name" value="MAJOR FACILITATOR SUPERFAMILY (MFS) PROFILE DOMAIN-CONTAINING PROTEIN"/>
    <property type="match status" value="1"/>
</dbReference>
<feature type="transmembrane region" description="Helical" evidence="4">
    <location>
        <begin position="270"/>
        <end position="290"/>
    </location>
</feature>
<keyword evidence="3 4" id="KW-0472">Membrane</keyword>